<keyword evidence="10" id="KW-0968">Cytoplasmic vesicle</keyword>
<feature type="compositionally biased region" description="Low complexity" evidence="14">
    <location>
        <begin position="1046"/>
        <end position="1056"/>
    </location>
</feature>
<dbReference type="EMBL" id="SEYY01001211">
    <property type="protein sequence ID" value="KAB7505493.1"/>
    <property type="molecule type" value="Genomic_DNA"/>
</dbReference>
<evidence type="ECO:0000259" key="18">
    <source>
        <dbReference type="PROSITE" id="PS51181"/>
    </source>
</evidence>
<dbReference type="PANTHER" id="PTHR22967:SF105">
    <property type="entry name" value="CYCLIN-G-ASSOCIATED KINASE"/>
    <property type="match status" value="1"/>
</dbReference>
<gene>
    <name evidence="20" type="primary">Gak</name>
    <name evidence="20" type="ORF">Anas_01383</name>
</gene>
<keyword evidence="4" id="KW-0677">Repeat</keyword>
<dbReference type="Proteomes" id="UP000326759">
    <property type="component" value="Unassembled WGS sequence"/>
</dbReference>
<evidence type="ECO:0000256" key="12">
    <source>
        <dbReference type="ARBA" id="ARBA00069335"/>
    </source>
</evidence>
<feature type="domain" description="C2 tensin-type" evidence="19">
    <location>
        <begin position="596"/>
        <end position="729"/>
    </location>
</feature>
<feature type="domain" description="Tyrosine specific protein phosphatases" evidence="16">
    <location>
        <begin position="507"/>
        <end position="578"/>
    </location>
</feature>
<dbReference type="Gene3D" id="2.60.40.1110">
    <property type="match status" value="1"/>
</dbReference>
<dbReference type="InterPro" id="IPR011009">
    <property type="entry name" value="Kinase-like_dom_sf"/>
</dbReference>
<feature type="compositionally biased region" description="Low complexity" evidence="14">
    <location>
        <begin position="849"/>
        <end position="859"/>
    </location>
</feature>
<dbReference type="Gene3D" id="1.10.510.10">
    <property type="entry name" value="Transferase(Phosphotransferase) domain 1"/>
    <property type="match status" value="1"/>
</dbReference>
<dbReference type="PROSITE" id="PS50011">
    <property type="entry name" value="PROTEIN_KINASE_DOM"/>
    <property type="match status" value="1"/>
</dbReference>
<evidence type="ECO:0000259" key="17">
    <source>
        <dbReference type="PROSITE" id="PS50076"/>
    </source>
</evidence>
<evidence type="ECO:0000256" key="4">
    <source>
        <dbReference type="ARBA" id="ARBA00022737"/>
    </source>
</evidence>
<feature type="domain" description="Protein kinase" evidence="15">
    <location>
        <begin position="36"/>
        <end position="301"/>
    </location>
</feature>
<comment type="subcellular location">
    <subcellularLocation>
        <location evidence="1">Cytoplasmic vesicle</location>
        <location evidence="1">Clathrin-coated vesicle</location>
    </subcellularLocation>
</comment>
<dbReference type="Pfam" id="PF10409">
    <property type="entry name" value="PTEN_C2"/>
    <property type="match status" value="1"/>
</dbReference>
<feature type="compositionally biased region" description="Polar residues" evidence="14">
    <location>
        <begin position="1113"/>
        <end position="1145"/>
    </location>
</feature>
<comment type="caution">
    <text evidence="20">The sequence shown here is derived from an EMBL/GenBank/DDBJ whole genome shotgun (WGS) entry which is preliminary data.</text>
</comment>
<dbReference type="InterPro" id="IPR008271">
    <property type="entry name" value="Ser/Thr_kinase_AS"/>
</dbReference>
<feature type="region of interest" description="Disordered" evidence="14">
    <location>
        <begin position="322"/>
        <end position="394"/>
    </location>
</feature>
<evidence type="ECO:0000256" key="1">
    <source>
        <dbReference type="ARBA" id="ARBA00004132"/>
    </source>
</evidence>
<evidence type="ECO:0000256" key="11">
    <source>
        <dbReference type="ARBA" id="ARBA00064305"/>
    </source>
</evidence>
<proteinExistence type="inferred from homology"/>
<dbReference type="InterPro" id="IPR001623">
    <property type="entry name" value="DnaJ_domain"/>
</dbReference>
<dbReference type="InterPro" id="IPR029021">
    <property type="entry name" value="Prot-tyrosine_phosphatase-like"/>
</dbReference>
<dbReference type="FunFam" id="2.60.40.1110:FF:000001">
    <property type="entry name" value="cyclin-G-associated kinase isoform X2"/>
    <property type="match status" value="1"/>
</dbReference>
<keyword evidence="20" id="KW-0418">Kinase</keyword>
<accession>A0A5N5TFS4</accession>
<evidence type="ECO:0000256" key="13">
    <source>
        <dbReference type="ARBA" id="ARBA00075670"/>
    </source>
</evidence>
<evidence type="ECO:0000256" key="3">
    <source>
        <dbReference type="ARBA" id="ARBA00022553"/>
    </source>
</evidence>
<dbReference type="OrthoDB" id="1717591at2759"/>
<dbReference type="Gene3D" id="3.90.190.10">
    <property type="entry name" value="Protein tyrosine phosphatase superfamily"/>
    <property type="match status" value="1"/>
</dbReference>
<dbReference type="FunFam" id="1.10.287.110:FF:000002">
    <property type="entry name" value="putative tyrosine-protein phosphatase auxilin isoform X2"/>
    <property type="match status" value="1"/>
</dbReference>
<evidence type="ECO:0000256" key="10">
    <source>
        <dbReference type="ARBA" id="ARBA00023329"/>
    </source>
</evidence>
<sequence length="1290" mass="140880">MSDLFRSAFNNYLGSNGIGSENELVGQEVQVNEYKLRVKKVIAEGGFAFVYVAQDTSSGKHYALKRLLATDKASKEAICQEITISKTVSGHPNIVEFISASMNENPAKHPGKTEFLLLSELCTDGESLTVDQVARIIYQLTRAVQHMQMQSPSITHRDLKVENLLIGDDGILKLCDFGSATTKCYVIDNTWSANQRGLLEEEMCAHTTPMYRAPEMLDTWNNYTINCQADIWALGCVLYYLCYLKHPFEDSAKLRIINGNYTIPPRDGKYECFHEIMRGTLKVDPSHRFKGSDVLERLAAIGETKNISLKGPLNLKVKKIDVSTPDQPHGTTANIEPQGAAPLSPGPQKPPPPRPSPASLASRSPGPQTPPSRPAPAHTHPAQPPSGGVGGGGSGGLFSSIKGYSGSIFKNLKDTSSKVMQTVSQSITRTDLDLSYLTSRIIAMSYPAEGLESAYRNHVEDVKAVLDGRHAGHYIIYNVSGRQYSSGKFATRIIEGNWSGIKAPSLGAIYNLACSIADHLNKDPKHIVVIHCMDGKASTAVLITSFLLLVRAFSDPLQALNMFANKRSPPGLQPSQFRYLQYMQSLVATPPIYPHFKPVTLTSLTFSPVPLFTQRRDGVRPYIELFQGDHKVLCTLQDYDTMKLFMLHDSKVAIPLNVHMVGDVCIYVYHARRMMGKVIGIKVAQIQFHTGFIPEEETSLRFKLNEMDDITEFDRYPENFFININLLVSDVERNPPKPPPWVSRPSTSFNPQVAFSSIIEMEENKDKYGPSQGSPLLRNNSHPTKVPNQNQMKPKDKEPFMSNSSMGKLFTSSCTQAESLISDDENDECVSSAGNAQGPPVRPPPPEPFNSSASPPSFSDVDLLNLGSMNLKNAASGDNGSPPEELDLLNIGAATSSGMKKDLSNFDLLSGLGEVNTNVKKEPVIETQKNIFDPFGTTEAAKENNSVKNNEGGPDLLGQFSVPFQQQNNSAFNANFMGSGIRVTSPMMGPTGTPLMGQPRMMGGASSPVNFGGINRGPTVPQGQFSAQPPNKPSDPFADLGVGSWGSSKPTTPLGGTPLGGTPMGGTPKGGSTPVLGSPQHQPAAKAGQTGGWQQQQSQHPNYPCGNQQQQQSFRPQNIPTNPTPSGTPSHQMKSPTQPSAGSQKVTKEDADDLFGNLLGSQGFNFSSSKDSGPKTLGAMKKQEMAKSMDPEKLKILEWTEGKEKNIRALLCSLSSVLWEGAKWNDIGMHQLVHHNDVKKMYRKACLTVHPDKLTGTEHESLAKMIFMELNDAYSDFENDPNQQQIFNSM</sequence>
<dbReference type="PROSITE" id="PS51182">
    <property type="entry name" value="C2_TENSIN"/>
    <property type="match status" value="1"/>
</dbReference>
<feature type="domain" description="J" evidence="17">
    <location>
        <begin position="1222"/>
        <end position="1290"/>
    </location>
</feature>
<dbReference type="InterPro" id="IPR000719">
    <property type="entry name" value="Prot_kinase_dom"/>
</dbReference>
<evidence type="ECO:0000256" key="6">
    <source>
        <dbReference type="ARBA" id="ARBA00022801"/>
    </source>
</evidence>
<dbReference type="InterPro" id="IPR035892">
    <property type="entry name" value="C2_domain_sf"/>
</dbReference>
<dbReference type="InterPro" id="IPR000387">
    <property type="entry name" value="Tyr_Pase_dom"/>
</dbReference>
<feature type="compositionally biased region" description="Pro residues" evidence="14">
    <location>
        <begin position="344"/>
        <end position="356"/>
    </location>
</feature>
<dbReference type="SUPFAM" id="SSF52799">
    <property type="entry name" value="(Phosphotyrosine protein) phosphatases II"/>
    <property type="match status" value="1"/>
</dbReference>
<organism evidence="20 21">
    <name type="scientific">Armadillidium nasatum</name>
    <dbReference type="NCBI Taxonomy" id="96803"/>
    <lineage>
        <taxon>Eukaryota</taxon>
        <taxon>Metazoa</taxon>
        <taxon>Ecdysozoa</taxon>
        <taxon>Arthropoda</taxon>
        <taxon>Crustacea</taxon>
        <taxon>Multicrustacea</taxon>
        <taxon>Malacostraca</taxon>
        <taxon>Eumalacostraca</taxon>
        <taxon>Peracarida</taxon>
        <taxon>Isopoda</taxon>
        <taxon>Oniscidea</taxon>
        <taxon>Crinocheta</taxon>
        <taxon>Armadillidiidae</taxon>
        <taxon>Armadillidium</taxon>
    </lineage>
</organism>
<keyword evidence="20" id="KW-0808">Transferase</keyword>
<dbReference type="GO" id="GO:2000369">
    <property type="term" value="P:regulation of clathrin-dependent endocytosis"/>
    <property type="evidence" value="ECO:0007669"/>
    <property type="project" value="TreeGrafter"/>
</dbReference>
<dbReference type="GO" id="GO:0045747">
    <property type="term" value="P:positive regulation of Notch signaling pathway"/>
    <property type="evidence" value="ECO:0007669"/>
    <property type="project" value="TreeGrafter"/>
</dbReference>
<evidence type="ECO:0000256" key="14">
    <source>
        <dbReference type="SAM" id="MobiDB-lite"/>
    </source>
</evidence>
<dbReference type="InterPro" id="IPR029023">
    <property type="entry name" value="Tensin_phosphatase"/>
</dbReference>
<dbReference type="GO" id="GO:0030136">
    <property type="term" value="C:clathrin-coated vesicle"/>
    <property type="evidence" value="ECO:0007669"/>
    <property type="project" value="UniProtKB-SubCell"/>
</dbReference>
<keyword evidence="5" id="KW-0547">Nucleotide-binding</keyword>
<dbReference type="FunFam" id="3.90.190.10:FF:000255">
    <property type="entry name" value="putative tyrosine-protein phosphatase auxilin"/>
    <property type="match status" value="1"/>
</dbReference>
<dbReference type="SUPFAM" id="SSF56112">
    <property type="entry name" value="Protein kinase-like (PK-like)"/>
    <property type="match status" value="1"/>
</dbReference>
<feature type="region of interest" description="Disordered" evidence="14">
    <location>
        <begin position="765"/>
        <end position="807"/>
    </location>
</feature>
<name>A0A5N5TFS4_9CRUS</name>
<evidence type="ECO:0000256" key="7">
    <source>
        <dbReference type="ARBA" id="ARBA00022912"/>
    </source>
</evidence>
<feature type="region of interest" description="Disordered" evidence="14">
    <location>
        <begin position="992"/>
        <end position="1147"/>
    </location>
</feature>
<reference evidence="20 21" key="1">
    <citation type="journal article" date="2019" name="PLoS Biol.">
        <title>Sex chromosomes control vertical transmission of feminizing Wolbachia symbionts in an isopod.</title>
        <authorList>
            <person name="Becking T."/>
            <person name="Chebbi M.A."/>
            <person name="Giraud I."/>
            <person name="Moumen B."/>
            <person name="Laverre T."/>
            <person name="Caubet Y."/>
            <person name="Peccoud J."/>
            <person name="Gilbert C."/>
            <person name="Cordaux R."/>
        </authorList>
    </citation>
    <scope>NUCLEOTIDE SEQUENCE [LARGE SCALE GENOMIC DNA]</scope>
    <source>
        <strain evidence="20">ANa2</strain>
        <tissue evidence="20">Whole body excluding digestive tract and cuticle</tissue>
    </source>
</reference>
<evidence type="ECO:0000313" key="20">
    <source>
        <dbReference type="EMBL" id="KAB7505493.1"/>
    </source>
</evidence>
<evidence type="ECO:0000256" key="9">
    <source>
        <dbReference type="ARBA" id="ARBA00023186"/>
    </source>
</evidence>
<feature type="compositionally biased region" description="Low complexity" evidence="14">
    <location>
        <begin position="357"/>
        <end position="366"/>
    </location>
</feature>
<keyword evidence="7" id="KW-0904">Protein phosphatase</keyword>
<dbReference type="Pfam" id="PF00069">
    <property type="entry name" value="Pkinase"/>
    <property type="match status" value="1"/>
</dbReference>
<feature type="domain" description="Phosphatase tensin-type" evidence="18">
    <location>
        <begin position="423"/>
        <end position="590"/>
    </location>
</feature>
<dbReference type="PANTHER" id="PTHR22967">
    <property type="entry name" value="SERINE/THREONINE PROTEIN KINASE"/>
    <property type="match status" value="1"/>
</dbReference>
<feature type="compositionally biased region" description="Polar residues" evidence="14">
    <location>
        <begin position="324"/>
        <end position="335"/>
    </location>
</feature>
<protein>
    <recommendedName>
        <fullName evidence="12">Auxilin</fullName>
    </recommendedName>
    <alternativeName>
        <fullName evidence="13">DnaJ homolog subfamily C member 6</fullName>
    </alternativeName>
</protein>
<dbReference type="SUPFAM" id="SSF46565">
    <property type="entry name" value="Chaperone J-domain"/>
    <property type="match status" value="1"/>
</dbReference>
<dbReference type="PROSITE" id="PS00108">
    <property type="entry name" value="PROTEIN_KINASE_ST"/>
    <property type="match status" value="1"/>
</dbReference>
<keyword evidence="6" id="KW-0378">Hydrolase</keyword>
<evidence type="ECO:0000259" key="19">
    <source>
        <dbReference type="PROSITE" id="PS51182"/>
    </source>
</evidence>
<keyword evidence="9" id="KW-0143">Chaperone</keyword>
<evidence type="ECO:0000256" key="8">
    <source>
        <dbReference type="ARBA" id="ARBA00023036"/>
    </source>
</evidence>
<dbReference type="SMART" id="SM00220">
    <property type="entry name" value="S_TKc"/>
    <property type="match status" value="1"/>
</dbReference>
<evidence type="ECO:0000313" key="21">
    <source>
        <dbReference type="Proteomes" id="UP000326759"/>
    </source>
</evidence>
<dbReference type="PROSITE" id="PS50056">
    <property type="entry name" value="TYR_PHOSPHATASE_2"/>
    <property type="match status" value="1"/>
</dbReference>
<evidence type="ECO:0000256" key="5">
    <source>
        <dbReference type="ARBA" id="ARBA00022741"/>
    </source>
</evidence>
<dbReference type="GO" id="GO:0035612">
    <property type="term" value="F:AP-2 adaptor complex binding"/>
    <property type="evidence" value="ECO:0007669"/>
    <property type="project" value="TreeGrafter"/>
</dbReference>
<dbReference type="GO" id="GO:0005524">
    <property type="term" value="F:ATP binding"/>
    <property type="evidence" value="ECO:0007669"/>
    <property type="project" value="InterPro"/>
</dbReference>
<dbReference type="Gene3D" id="1.10.287.110">
    <property type="entry name" value="DnaJ domain"/>
    <property type="match status" value="1"/>
</dbReference>
<dbReference type="CDD" id="cd06257">
    <property type="entry name" value="DnaJ"/>
    <property type="match status" value="1"/>
</dbReference>
<feature type="compositionally biased region" description="Gly residues" evidence="14">
    <location>
        <begin position="1057"/>
        <end position="1069"/>
    </location>
</feature>
<comment type="similarity">
    <text evidence="2">Belongs to the protein kinase superfamily. AGC Ser/Thr protein kinase family. PKC subfamily.</text>
</comment>
<keyword evidence="8" id="KW-0729">SH3-binding</keyword>
<keyword evidence="21" id="KW-1185">Reference proteome</keyword>
<feature type="compositionally biased region" description="Polar residues" evidence="14">
    <location>
        <begin position="771"/>
        <end position="792"/>
    </location>
</feature>
<dbReference type="GO" id="GO:0004674">
    <property type="term" value="F:protein serine/threonine kinase activity"/>
    <property type="evidence" value="ECO:0007669"/>
    <property type="project" value="TreeGrafter"/>
</dbReference>
<dbReference type="GO" id="GO:0004721">
    <property type="term" value="F:phosphoprotein phosphatase activity"/>
    <property type="evidence" value="ECO:0007669"/>
    <property type="project" value="UniProtKB-KW"/>
</dbReference>
<dbReference type="InterPro" id="IPR014020">
    <property type="entry name" value="Tensin_C2-dom"/>
</dbReference>
<dbReference type="PROSITE" id="PS50076">
    <property type="entry name" value="DNAJ_2"/>
    <property type="match status" value="1"/>
</dbReference>
<feature type="region of interest" description="Disordered" evidence="14">
    <location>
        <begin position="822"/>
        <end position="863"/>
    </location>
</feature>
<dbReference type="GO" id="GO:0017124">
    <property type="term" value="F:SH3 domain binding"/>
    <property type="evidence" value="ECO:0007669"/>
    <property type="project" value="UniProtKB-KW"/>
</dbReference>
<dbReference type="GO" id="GO:0072583">
    <property type="term" value="P:clathrin-dependent endocytosis"/>
    <property type="evidence" value="ECO:0007669"/>
    <property type="project" value="UniProtKB-ARBA"/>
</dbReference>
<dbReference type="SMART" id="SM01326">
    <property type="entry name" value="PTEN_C2"/>
    <property type="match status" value="1"/>
</dbReference>
<evidence type="ECO:0000259" key="16">
    <source>
        <dbReference type="PROSITE" id="PS50056"/>
    </source>
</evidence>
<evidence type="ECO:0000256" key="2">
    <source>
        <dbReference type="ARBA" id="ARBA00005490"/>
    </source>
</evidence>
<dbReference type="SUPFAM" id="SSF49562">
    <property type="entry name" value="C2 domain (Calcium/lipid-binding domain, CaLB)"/>
    <property type="match status" value="1"/>
</dbReference>
<keyword evidence="3" id="KW-0597">Phosphoprotein</keyword>
<dbReference type="InterPro" id="IPR036869">
    <property type="entry name" value="J_dom_sf"/>
</dbReference>
<dbReference type="PROSITE" id="PS51181">
    <property type="entry name" value="PPASE_TENSIN"/>
    <property type="match status" value="1"/>
</dbReference>
<comment type="subunit">
    <text evidence="11">Forms a complex composed of HSPA8, CLTC and DNAJC6. Interacts with HSPA8/HSC70 in an ATP-dependent manner; this interaction stimulates the HSPA8's ATPase activity. Interacts with CLTC; this interaction produces a local change in heavy-chain contacts, creating a detectable global distortion of the clathrin coat. Interacts with AP2A2. Interacts with DNM1(GTP-bound form); this interaction allows clathrin-coated vesicle (CCV) formation at the plasma membrane.</text>
</comment>
<evidence type="ECO:0000259" key="15">
    <source>
        <dbReference type="PROSITE" id="PS50011"/>
    </source>
</evidence>